<sequence>MAMFEWICRGRCGKSVFNNDSGQINRESRACSD</sequence>
<accession>A0A0F9BE13</accession>
<dbReference type="AlphaFoldDB" id="A0A0F9BE13"/>
<feature type="non-terminal residue" evidence="1">
    <location>
        <position position="33"/>
    </location>
</feature>
<evidence type="ECO:0000313" key="1">
    <source>
        <dbReference type="EMBL" id="KKL19950.1"/>
    </source>
</evidence>
<gene>
    <name evidence="1" type="ORF">LCGC14_2460360</name>
</gene>
<dbReference type="EMBL" id="LAZR01038294">
    <property type="protein sequence ID" value="KKL19950.1"/>
    <property type="molecule type" value="Genomic_DNA"/>
</dbReference>
<proteinExistence type="predicted"/>
<organism evidence="1">
    <name type="scientific">marine sediment metagenome</name>
    <dbReference type="NCBI Taxonomy" id="412755"/>
    <lineage>
        <taxon>unclassified sequences</taxon>
        <taxon>metagenomes</taxon>
        <taxon>ecological metagenomes</taxon>
    </lineage>
</organism>
<protein>
    <submittedName>
        <fullName evidence="1">Uncharacterized protein</fullName>
    </submittedName>
</protein>
<name>A0A0F9BE13_9ZZZZ</name>
<comment type="caution">
    <text evidence="1">The sequence shown here is derived from an EMBL/GenBank/DDBJ whole genome shotgun (WGS) entry which is preliminary data.</text>
</comment>
<reference evidence="1" key="1">
    <citation type="journal article" date="2015" name="Nature">
        <title>Complex archaea that bridge the gap between prokaryotes and eukaryotes.</title>
        <authorList>
            <person name="Spang A."/>
            <person name="Saw J.H."/>
            <person name="Jorgensen S.L."/>
            <person name="Zaremba-Niedzwiedzka K."/>
            <person name="Martijn J."/>
            <person name="Lind A.E."/>
            <person name="van Eijk R."/>
            <person name="Schleper C."/>
            <person name="Guy L."/>
            <person name="Ettema T.J."/>
        </authorList>
    </citation>
    <scope>NUCLEOTIDE SEQUENCE</scope>
</reference>